<dbReference type="Proteomes" id="UP000198981">
    <property type="component" value="Unassembled WGS sequence"/>
</dbReference>
<feature type="transmembrane region" description="Helical" evidence="1">
    <location>
        <begin position="76"/>
        <end position="97"/>
    </location>
</feature>
<gene>
    <name evidence="3" type="ORF">SAMN03159343_4092</name>
</gene>
<accession>A0A1G4Z450</accession>
<name>A0A1G4Z450_9ACTN</name>
<protein>
    <recommendedName>
        <fullName evidence="5">DUF4190 domain-containing protein</fullName>
    </recommendedName>
</protein>
<keyword evidence="4" id="KW-1185">Reference proteome</keyword>
<evidence type="ECO:0000313" key="4">
    <source>
        <dbReference type="Proteomes" id="UP000198981"/>
    </source>
</evidence>
<organism evidence="3 4">
    <name type="scientific">Klenkia marina</name>
    <dbReference type="NCBI Taxonomy" id="1960309"/>
    <lineage>
        <taxon>Bacteria</taxon>
        <taxon>Bacillati</taxon>
        <taxon>Actinomycetota</taxon>
        <taxon>Actinomycetes</taxon>
        <taxon>Geodermatophilales</taxon>
        <taxon>Geodermatophilaceae</taxon>
        <taxon>Klenkia</taxon>
    </lineage>
</organism>
<evidence type="ECO:0000256" key="2">
    <source>
        <dbReference type="SAM" id="SignalP"/>
    </source>
</evidence>
<feature type="transmembrane region" description="Helical" evidence="1">
    <location>
        <begin position="41"/>
        <end position="64"/>
    </location>
</feature>
<evidence type="ECO:0000256" key="1">
    <source>
        <dbReference type="SAM" id="Phobius"/>
    </source>
</evidence>
<keyword evidence="2" id="KW-0732">Signal</keyword>
<feature type="chain" id="PRO_5011614176" description="DUF4190 domain-containing protein" evidence="2">
    <location>
        <begin position="18"/>
        <end position="98"/>
    </location>
</feature>
<evidence type="ECO:0000313" key="3">
    <source>
        <dbReference type="EMBL" id="SCX60415.1"/>
    </source>
</evidence>
<dbReference type="OrthoDB" id="4250843at2"/>
<evidence type="ECO:0008006" key="5">
    <source>
        <dbReference type="Google" id="ProtNLM"/>
    </source>
</evidence>
<dbReference type="EMBL" id="FMUH01000009">
    <property type="protein sequence ID" value="SCX60415.1"/>
    <property type="molecule type" value="Genomic_DNA"/>
</dbReference>
<keyword evidence="1" id="KW-0812">Transmembrane</keyword>
<keyword evidence="1" id="KW-0472">Membrane</keyword>
<dbReference type="STRING" id="1960309.SAMN03159343_4092"/>
<sequence length="98" mass="9385">MFTALSAITSTAATVLAAVPDPGTGTEPPGAAAILTVLGWLAWAVFAACVAGVLIVGIKLALAFQRGEGGQAVGQLGWVLGGAILGSSAAAVVGLVLA</sequence>
<keyword evidence="1" id="KW-1133">Transmembrane helix</keyword>
<dbReference type="AlphaFoldDB" id="A0A1G4Z450"/>
<proteinExistence type="predicted"/>
<feature type="signal peptide" evidence="2">
    <location>
        <begin position="1"/>
        <end position="17"/>
    </location>
</feature>
<reference evidence="4" key="1">
    <citation type="submission" date="2016-10" db="EMBL/GenBank/DDBJ databases">
        <authorList>
            <person name="Varghese N."/>
            <person name="Submissions S."/>
        </authorList>
    </citation>
    <scope>NUCLEOTIDE SEQUENCE [LARGE SCALE GENOMIC DNA]</scope>
    <source>
        <strain evidence="4">DSM 45722</strain>
    </source>
</reference>